<dbReference type="Proteomes" id="UP000776276">
    <property type="component" value="Unassembled WGS sequence"/>
</dbReference>
<evidence type="ECO:0000313" key="10">
    <source>
        <dbReference type="Proteomes" id="UP000776276"/>
    </source>
</evidence>
<keyword evidence="10" id="KW-1185">Reference proteome</keyword>
<dbReference type="PANTHER" id="PTHR43531">
    <property type="entry name" value="PROTEIN ICFG"/>
    <property type="match status" value="1"/>
</dbReference>
<dbReference type="InterPro" id="IPR003660">
    <property type="entry name" value="HAMP_dom"/>
</dbReference>
<feature type="domain" description="HAMP" evidence="8">
    <location>
        <begin position="119"/>
        <end position="171"/>
    </location>
</feature>
<name>A0ABS6BLQ9_9SPHN</name>
<dbReference type="PROSITE" id="PS50192">
    <property type="entry name" value="T_SNARE"/>
    <property type="match status" value="1"/>
</dbReference>
<dbReference type="SMART" id="SM00304">
    <property type="entry name" value="HAMP"/>
    <property type="match status" value="2"/>
</dbReference>
<keyword evidence="5" id="KW-1133">Transmembrane helix</keyword>
<feature type="domain" description="T-SNARE coiled-coil homology" evidence="7">
    <location>
        <begin position="335"/>
        <end position="397"/>
    </location>
</feature>
<dbReference type="InterPro" id="IPR004089">
    <property type="entry name" value="MCPsignal_dom"/>
</dbReference>
<evidence type="ECO:0000259" key="7">
    <source>
        <dbReference type="PROSITE" id="PS50192"/>
    </source>
</evidence>
<dbReference type="PANTHER" id="PTHR43531:SF11">
    <property type="entry name" value="METHYL-ACCEPTING CHEMOTAXIS PROTEIN 3"/>
    <property type="match status" value="1"/>
</dbReference>
<reference evidence="9 10" key="1">
    <citation type="submission" date="2021-06" db="EMBL/GenBank/DDBJ databases">
        <title>Sphingomonas sp. XMGL2, whole genome shotgun sequencing project.</title>
        <authorList>
            <person name="Zhao G."/>
            <person name="Shen L."/>
        </authorList>
    </citation>
    <scope>NUCLEOTIDE SEQUENCE [LARGE SCALE GENOMIC DNA]</scope>
    <source>
        <strain evidence="9 10">XMGL2</strain>
    </source>
</reference>
<evidence type="ECO:0000256" key="2">
    <source>
        <dbReference type="ARBA" id="ARBA00029447"/>
    </source>
</evidence>
<accession>A0ABS6BLQ9</accession>
<keyword evidence="1" id="KW-0145">Chemotaxis</keyword>
<evidence type="ECO:0000256" key="5">
    <source>
        <dbReference type="SAM" id="Phobius"/>
    </source>
</evidence>
<keyword evidence="5" id="KW-0472">Membrane</keyword>
<comment type="caution">
    <text evidence="9">The sequence shown here is derived from an EMBL/GenBank/DDBJ whole genome shotgun (WGS) entry which is preliminary data.</text>
</comment>
<feature type="transmembrane region" description="Helical" evidence="5">
    <location>
        <begin position="46"/>
        <end position="67"/>
    </location>
</feature>
<evidence type="ECO:0000256" key="1">
    <source>
        <dbReference type="ARBA" id="ARBA00022500"/>
    </source>
</evidence>
<evidence type="ECO:0000256" key="3">
    <source>
        <dbReference type="PROSITE-ProRule" id="PRU00284"/>
    </source>
</evidence>
<dbReference type="RefSeq" id="WP_216324394.1">
    <property type="nucleotide sequence ID" value="NZ_JAHKRT010000005.1"/>
</dbReference>
<dbReference type="PROSITE" id="PS50111">
    <property type="entry name" value="CHEMOTAXIS_TRANSDUC_2"/>
    <property type="match status" value="1"/>
</dbReference>
<dbReference type="Pfam" id="PF00672">
    <property type="entry name" value="HAMP"/>
    <property type="match status" value="1"/>
</dbReference>
<evidence type="ECO:0000256" key="4">
    <source>
        <dbReference type="SAM" id="Coils"/>
    </source>
</evidence>
<keyword evidence="4" id="KW-0175">Coiled coil</keyword>
<dbReference type="InterPro" id="IPR051310">
    <property type="entry name" value="MCP_chemotaxis"/>
</dbReference>
<comment type="similarity">
    <text evidence="2">Belongs to the methyl-accepting chemotaxis (MCP) protein family.</text>
</comment>
<sequence>MLSWFEKRAPIRVKFKAILAACAAWGLLALAGTALSAAGHVVIGGSLAAVAVALVLLTIVVSGRLICTPYVDTVVRMEAMAAGDLQAPVRYTDHTDCVGRLTKAMEVFRLQAMEAADKETVARVARQIGEGLEALADGDMTYRITNAFPGEYETVRTGFNQTVAALEDSLRQVSGTARSVNSSSSEILSASEDLARRTEQQAAALEETSAAISQASHLVAGTARGAAEVNAAVTDARNDTAEGSRVVGRAVDAMGIIEKSSAEISQIISVIDGIAFQTNLLALNAGVEAARAGDAGKGFAVVASEVRALAQRAADAAKDVKALITGSQAQVSQGVALVSETGGVLERISTRIERVSKLVTEIAASTDTQASSLHEINTAVQDMDNVTQQNAAMVEQSTAASQSLAGQSNELEALVARFRLTGDNSVRGLQARAAAASYGRRSYG</sequence>
<gene>
    <name evidence="9" type="ORF">KOF26_10690</name>
</gene>
<keyword evidence="3" id="KW-0807">Transducer</keyword>
<dbReference type="InterPro" id="IPR000727">
    <property type="entry name" value="T_SNARE_dom"/>
</dbReference>
<feature type="coiled-coil region" evidence="4">
    <location>
        <begin position="188"/>
        <end position="215"/>
    </location>
</feature>
<evidence type="ECO:0000259" key="6">
    <source>
        <dbReference type="PROSITE" id="PS50111"/>
    </source>
</evidence>
<dbReference type="SMART" id="SM00283">
    <property type="entry name" value="MA"/>
    <property type="match status" value="1"/>
</dbReference>
<keyword evidence="5" id="KW-0812">Transmembrane</keyword>
<dbReference type="EMBL" id="JAHKRT010000005">
    <property type="protein sequence ID" value="MBU3078336.1"/>
    <property type="molecule type" value="Genomic_DNA"/>
</dbReference>
<feature type="domain" description="Methyl-accepting transducer" evidence="6">
    <location>
        <begin position="176"/>
        <end position="405"/>
    </location>
</feature>
<evidence type="ECO:0000259" key="8">
    <source>
        <dbReference type="PROSITE" id="PS50885"/>
    </source>
</evidence>
<organism evidence="9 10">
    <name type="scientific">Sphingomonas quercus</name>
    <dbReference type="NCBI Taxonomy" id="2842451"/>
    <lineage>
        <taxon>Bacteria</taxon>
        <taxon>Pseudomonadati</taxon>
        <taxon>Pseudomonadota</taxon>
        <taxon>Alphaproteobacteria</taxon>
        <taxon>Sphingomonadales</taxon>
        <taxon>Sphingomonadaceae</taxon>
        <taxon>Sphingomonas</taxon>
    </lineage>
</organism>
<dbReference type="Pfam" id="PF00015">
    <property type="entry name" value="MCPsignal"/>
    <property type="match status" value="1"/>
</dbReference>
<protein>
    <submittedName>
        <fullName evidence="9">Methyl-accepting chemotaxis protein</fullName>
    </submittedName>
</protein>
<dbReference type="PROSITE" id="PS50885">
    <property type="entry name" value="HAMP"/>
    <property type="match status" value="1"/>
</dbReference>
<proteinExistence type="inferred from homology"/>
<evidence type="ECO:0000313" key="9">
    <source>
        <dbReference type="EMBL" id="MBU3078336.1"/>
    </source>
</evidence>